<name>A0A1N7E0K8_9EURY</name>
<proteinExistence type="predicted"/>
<dbReference type="OrthoDB" id="227930at2157"/>
<dbReference type="RefSeq" id="WP_076431771.1">
    <property type="nucleotide sequence ID" value="NZ_FTNO01000005.1"/>
</dbReference>
<evidence type="ECO:0000313" key="1">
    <source>
        <dbReference type="EMBL" id="SIR81571.1"/>
    </source>
</evidence>
<dbReference type="AlphaFoldDB" id="A0A1N7E0K8"/>
<keyword evidence="2" id="KW-1185">Reference proteome</keyword>
<dbReference type="Proteomes" id="UP000186914">
    <property type="component" value="Unassembled WGS sequence"/>
</dbReference>
<evidence type="ECO:0000313" key="2">
    <source>
        <dbReference type="Proteomes" id="UP000186914"/>
    </source>
</evidence>
<sequence length="92" mass="10604">MPTVFAVDEYEAQEYDAVLVQENAVVCLNDDPPLARVIPFEKVNHVDADPELLLTDSEIPDSFFGGAEYAFVDVSKFKRIRRHLEELEREQY</sequence>
<accession>A0A1N7E0K8</accession>
<organism evidence="1 2">
    <name type="scientific">Haladaptatus litoreus</name>
    <dbReference type="NCBI Taxonomy" id="553468"/>
    <lineage>
        <taxon>Archaea</taxon>
        <taxon>Methanobacteriati</taxon>
        <taxon>Methanobacteriota</taxon>
        <taxon>Stenosarchaea group</taxon>
        <taxon>Halobacteria</taxon>
        <taxon>Halobacteriales</taxon>
        <taxon>Haladaptataceae</taxon>
        <taxon>Haladaptatus</taxon>
    </lineage>
</organism>
<dbReference type="EMBL" id="FTNO01000005">
    <property type="protein sequence ID" value="SIR81571.1"/>
    <property type="molecule type" value="Genomic_DNA"/>
</dbReference>
<reference evidence="2" key="1">
    <citation type="submission" date="2017-01" db="EMBL/GenBank/DDBJ databases">
        <authorList>
            <person name="Varghese N."/>
            <person name="Submissions S."/>
        </authorList>
    </citation>
    <scope>NUCLEOTIDE SEQUENCE [LARGE SCALE GENOMIC DNA]</scope>
    <source>
        <strain evidence="2">CGMCC 1.7737</strain>
    </source>
</reference>
<protein>
    <submittedName>
        <fullName evidence="1">Uncharacterized protein</fullName>
    </submittedName>
</protein>
<gene>
    <name evidence="1" type="ORF">SAMN05421858_3909</name>
</gene>